<reference evidence="2 4" key="1">
    <citation type="submission" date="2017-09" db="EMBL/GenBank/DDBJ databases">
        <title>FDA dAtabase for Regulatory Grade micrObial Sequences (FDA-ARGOS): Supporting development and validation of Infectious Disease Dx tests.</title>
        <authorList>
            <person name="Minogue T."/>
            <person name="Wolcott M."/>
            <person name="Wasieloski L."/>
            <person name="Aguilar W."/>
            <person name="Moore D."/>
            <person name="Tallon L.J."/>
            <person name="Sadzewicz L."/>
            <person name="Ott S."/>
            <person name="Zhao X."/>
            <person name="Nagaraj S."/>
            <person name="Vavikolanu K."/>
            <person name="Aluvathingal J."/>
            <person name="Nadendla S."/>
            <person name="Sichtig H."/>
        </authorList>
    </citation>
    <scope>NUCLEOTIDE SEQUENCE [LARGE SCALE GENOMIC DNA]</scope>
    <source>
        <strain evidence="2 4">FDAARGOS_396</strain>
    </source>
</reference>
<dbReference type="EMBL" id="PDEB01000004">
    <property type="protein sequence ID" value="PEH45141.1"/>
    <property type="molecule type" value="Genomic_DNA"/>
</dbReference>
<dbReference type="RefSeq" id="WP_016176406.1">
    <property type="nucleotide sequence ID" value="NZ_CP065535.1"/>
</dbReference>
<accession>A0A2A7SSX1</accession>
<evidence type="ECO:0000313" key="4">
    <source>
        <dbReference type="Proteomes" id="UP000220669"/>
    </source>
</evidence>
<name>A0A2A7SSX1_9ENTE</name>
<evidence type="ECO:0000313" key="3">
    <source>
        <dbReference type="EMBL" id="PEH46549.1"/>
    </source>
</evidence>
<evidence type="ECO:0000256" key="1">
    <source>
        <dbReference type="SAM" id="Coils"/>
    </source>
</evidence>
<feature type="coiled-coil region" evidence="1">
    <location>
        <begin position="62"/>
        <end position="89"/>
    </location>
</feature>
<protein>
    <submittedName>
        <fullName evidence="2">Uncharacterized protein</fullName>
    </submittedName>
</protein>
<dbReference type="EMBL" id="PDEB01000004">
    <property type="protein sequence ID" value="PEH46549.1"/>
    <property type="molecule type" value="Genomic_DNA"/>
</dbReference>
<dbReference type="OrthoDB" id="2188218at2"/>
<evidence type="ECO:0000313" key="2">
    <source>
        <dbReference type="EMBL" id="PEH45141.1"/>
    </source>
</evidence>
<sequence>MKVVYKSIKPYGFEQIILNNQENIPENCTEIKPPVPNWKPKFDFKNNRWIEMATDEEKKGSAVDDVTELEKLKRENEELKKAAEEQTIQMTDTQLAIAEVYEMLVPASKEAK</sequence>
<keyword evidence="1" id="KW-0175">Coiled coil</keyword>
<dbReference type="Proteomes" id="UP000220669">
    <property type="component" value="Unassembled WGS sequence"/>
</dbReference>
<comment type="caution">
    <text evidence="2">The sequence shown here is derived from an EMBL/GenBank/DDBJ whole genome shotgun (WGS) entry which is preliminary data.</text>
</comment>
<dbReference type="AlphaFoldDB" id="A0A2A7SSX1"/>
<gene>
    <name evidence="2" type="ORF">CRM96_09020</name>
    <name evidence="3" type="ORF">CRM96_11930</name>
</gene>
<organism evidence="2 4">
    <name type="scientific">Enterococcus durans</name>
    <dbReference type="NCBI Taxonomy" id="53345"/>
    <lineage>
        <taxon>Bacteria</taxon>
        <taxon>Bacillati</taxon>
        <taxon>Bacillota</taxon>
        <taxon>Bacilli</taxon>
        <taxon>Lactobacillales</taxon>
        <taxon>Enterococcaceae</taxon>
        <taxon>Enterococcus</taxon>
    </lineage>
</organism>
<proteinExistence type="predicted"/>